<name>A0A9W6WY78_9STRA</name>
<sequence length="137" mass="15693">MVPASNELQDQLLPAHKRRTGRIASLHEFQQRAESYRHEDSSVEDYLVDVDCRSEESDFLDAFRKYAAQRSMSSGSLFGGDRERAKNKRKYYRRQLKALSFLVLLGVIGGPLNYGIRRWTAVMKFSSEVDAELVLCG</sequence>
<evidence type="ECO:0000313" key="3">
    <source>
        <dbReference type="Proteomes" id="UP001165083"/>
    </source>
</evidence>
<accession>A0A9W6WY78</accession>
<keyword evidence="3" id="KW-1185">Reference proteome</keyword>
<evidence type="ECO:0000256" key="1">
    <source>
        <dbReference type="SAM" id="Phobius"/>
    </source>
</evidence>
<dbReference type="AlphaFoldDB" id="A0A9W6WY78"/>
<keyword evidence="1" id="KW-0472">Membrane</keyword>
<dbReference type="Proteomes" id="UP001165083">
    <property type="component" value="Unassembled WGS sequence"/>
</dbReference>
<comment type="caution">
    <text evidence="2">The sequence shown here is derived from an EMBL/GenBank/DDBJ whole genome shotgun (WGS) entry which is preliminary data.</text>
</comment>
<keyword evidence="1" id="KW-1133">Transmembrane helix</keyword>
<feature type="transmembrane region" description="Helical" evidence="1">
    <location>
        <begin position="96"/>
        <end position="116"/>
    </location>
</feature>
<proteinExistence type="predicted"/>
<dbReference type="EMBL" id="BSXW01000437">
    <property type="protein sequence ID" value="GMF22340.1"/>
    <property type="molecule type" value="Genomic_DNA"/>
</dbReference>
<organism evidence="2 3">
    <name type="scientific">Phytophthora lilii</name>
    <dbReference type="NCBI Taxonomy" id="2077276"/>
    <lineage>
        <taxon>Eukaryota</taxon>
        <taxon>Sar</taxon>
        <taxon>Stramenopiles</taxon>
        <taxon>Oomycota</taxon>
        <taxon>Peronosporomycetes</taxon>
        <taxon>Peronosporales</taxon>
        <taxon>Peronosporaceae</taxon>
        <taxon>Phytophthora</taxon>
    </lineage>
</organism>
<reference evidence="2" key="1">
    <citation type="submission" date="2023-04" db="EMBL/GenBank/DDBJ databases">
        <title>Phytophthora lilii NBRC 32176.</title>
        <authorList>
            <person name="Ichikawa N."/>
            <person name="Sato H."/>
            <person name="Tonouchi N."/>
        </authorList>
    </citation>
    <scope>NUCLEOTIDE SEQUENCE</scope>
    <source>
        <strain evidence="2">NBRC 32176</strain>
    </source>
</reference>
<evidence type="ECO:0000313" key="2">
    <source>
        <dbReference type="EMBL" id="GMF22340.1"/>
    </source>
</evidence>
<gene>
    <name evidence="2" type="ORF">Plil01_000889300</name>
</gene>
<dbReference type="OrthoDB" id="117365at2759"/>
<protein>
    <submittedName>
        <fullName evidence="2">Unnamed protein product</fullName>
    </submittedName>
</protein>
<keyword evidence="1" id="KW-0812">Transmembrane</keyword>